<evidence type="ECO:0000256" key="1">
    <source>
        <dbReference type="SAM" id="MobiDB-lite"/>
    </source>
</evidence>
<feature type="domain" description="Phosphotyrosine protein phosphatase I" evidence="2">
    <location>
        <begin position="5"/>
        <end position="33"/>
    </location>
</feature>
<gene>
    <name evidence="3" type="ORF">ABFB10_14070</name>
</gene>
<dbReference type="InterPro" id="IPR023485">
    <property type="entry name" value="Ptyr_pPase"/>
</dbReference>
<dbReference type="InterPro" id="IPR036196">
    <property type="entry name" value="Ptyr_pPase_sf"/>
</dbReference>
<protein>
    <recommendedName>
        <fullName evidence="2">Phosphotyrosine protein phosphatase I domain-containing protein</fullName>
    </recommendedName>
</protein>
<dbReference type="EMBL" id="JBDNCH010000002">
    <property type="protein sequence ID" value="MEN9061965.1"/>
    <property type="molecule type" value="Genomic_DNA"/>
</dbReference>
<organism evidence="3 4">
    <name type="scientific">Ponticoccus litoralis</name>
    <dbReference type="NCBI Taxonomy" id="422297"/>
    <lineage>
        <taxon>Bacteria</taxon>
        <taxon>Pseudomonadati</taxon>
        <taxon>Pseudomonadota</taxon>
        <taxon>Alphaproteobacteria</taxon>
        <taxon>Rhodobacterales</taxon>
        <taxon>Roseobacteraceae</taxon>
        <taxon>Ponticoccus</taxon>
    </lineage>
</organism>
<feature type="region of interest" description="Disordered" evidence="1">
    <location>
        <begin position="54"/>
        <end position="76"/>
    </location>
</feature>
<dbReference type="SUPFAM" id="SSF52788">
    <property type="entry name" value="Phosphotyrosine protein phosphatases I"/>
    <property type="match status" value="1"/>
</dbReference>
<dbReference type="Gene3D" id="3.40.50.2300">
    <property type="match status" value="1"/>
</dbReference>
<dbReference type="Proteomes" id="UP001428774">
    <property type="component" value="Unassembled WGS sequence"/>
</dbReference>
<reference evidence="3 4" key="1">
    <citation type="submission" date="2024-05" db="EMBL/GenBank/DDBJ databases">
        <title>Genome sequence of Ponticoccus litoralis KCCM 90028.</title>
        <authorList>
            <person name="Kim J.M."/>
            <person name="Lee J.K."/>
            <person name="Choi B.J."/>
            <person name="Bayburt H."/>
            <person name="Baek J.H."/>
            <person name="Jeon C.O."/>
        </authorList>
    </citation>
    <scope>NUCLEOTIDE SEQUENCE [LARGE SCALE GENOMIC DNA]</scope>
    <source>
        <strain evidence="3 4">KCCM 90028</strain>
    </source>
</reference>
<accession>A0AAW9SS62</accession>
<evidence type="ECO:0000313" key="4">
    <source>
        <dbReference type="Proteomes" id="UP001428774"/>
    </source>
</evidence>
<evidence type="ECO:0000313" key="3">
    <source>
        <dbReference type="EMBL" id="MEN9061965.1"/>
    </source>
</evidence>
<dbReference type="AlphaFoldDB" id="A0AAW9SS62"/>
<evidence type="ECO:0000259" key="2">
    <source>
        <dbReference type="Pfam" id="PF01451"/>
    </source>
</evidence>
<name>A0AAW9SS62_9RHOB</name>
<proteinExistence type="predicted"/>
<dbReference type="Pfam" id="PF01451">
    <property type="entry name" value="LMWPc"/>
    <property type="match status" value="1"/>
</dbReference>
<keyword evidence="4" id="KW-1185">Reference proteome</keyword>
<comment type="caution">
    <text evidence="3">The sequence shown here is derived from an EMBL/GenBank/DDBJ whole genome shotgun (WGS) entry which is preliminary data.</text>
</comment>
<sequence length="76" mass="7771">MGKRILFVCLGNICRSPSAEAVVRRMAGDRGLTVGLGQRGHRRLAHRRAALRPDAKGGAGAGIRSVGIAGAPGDPG</sequence>